<dbReference type="GO" id="GO:0008270">
    <property type="term" value="F:zinc ion binding"/>
    <property type="evidence" value="ECO:0007669"/>
    <property type="project" value="InterPro"/>
</dbReference>
<name>A0A9N9SIQ4_PHACE</name>
<protein>
    <recommendedName>
        <fullName evidence="2">CCHC-type domain-containing protein</fullName>
    </recommendedName>
</protein>
<dbReference type="OrthoDB" id="6746171at2759"/>
<evidence type="ECO:0000313" key="3">
    <source>
        <dbReference type="EMBL" id="CAG9824558.1"/>
    </source>
</evidence>
<feature type="domain" description="CCHC-type" evidence="2">
    <location>
        <begin position="2"/>
        <end position="18"/>
    </location>
</feature>
<dbReference type="Pfam" id="PF00098">
    <property type="entry name" value="zf-CCHC"/>
    <property type="match status" value="1"/>
</dbReference>
<dbReference type="Proteomes" id="UP001153737">
    <property type="component" value="Chromosome 8"/>
</dbReference>
<reference evidence="3" key="2">
    <citation type="submission" date="2022-10" db="EMBL/GenBank/DDBJ databases">
        <authorList>
            <consortium name="ENA_rothamsted_submissions"/>
            <consortium name="culmorum"/>
            <person name="King R."/>
        </authorList>
    </citation>
    <scope>NUCLEOTIDE SEQUENCE</scope>
</reference>
<dbReference type="InterPro" id="IPR001878">
    <property type="entry name" value="Znf_CCHC"/>
</dbReference>
<reference evidence="3" key="1">
    <citation type="submission" date="2022-01" db="EMBL/GenBank/DDBJ databases">
        <authorList>
            <person name="King R."/>
        </authorList>
    </citation>
    <scope>NUCLEOTIDE SEQUENCE</scope>
</reference>
<dbReference type="EMBL" id="OU896714">
    <property type="protein sequence ID" value="CAG9824558.1"/>
    <property type="molecule type" value="Genomic_DNA"/>
</dbReference>
<dbReference type="GO" id="GO:0003676">
    <property type="term" value="F:nucleic acid binding"/>
    <property type="evidence" value="ECO:0007669"/>
    <property type="project" value="InterPro"/>
</dbReference>
<dbReference type="SUPFAM" id="SSF57756">
    <property type="entry name" value="Retrovirus zinc finger-like domains"/>
    <property type="match status" value="1"/>
</dbReference>
<organism evidence="3 4">
    <name type="scientific">Phaedon cochleariae</name>
    <name type="common">Mustard beetle</name>
    <dbReference type="NCBI Taxonomy" id="80249"/>
    <lineage>
        <taxon>Eukaryota</taxon>
        <taxon>Metazoa</taxon>
        <taxon>Ecdysozoa</taxon>
        <taxon>Arthropoda</taxon>
        <taxon>Hexapoda</taxon>
        <taxon>Insecta</taxon>
        <taxon>Pterygota</taxon>
        <taxon>Neoptera</taxon>
        <taxon>Endopterygota</taxon>
        <taxon>Coleoptera</taxon>
        <taxon>Polyphaga</taxon>
        <taxon>Cucujiformia</taxon>
        <taxon>Chrysomeloidea</taxon>
        <taxon>Chrysomelidae</taxon>
        <taxon>Chrysomelinae</taxon>
        <taxon>Chrysomelini</taxon>
        <taxon>Phaedon</taxon>
    </lineage>
</organism>
<feature type="compositionally biased region" description="Polar residues" evidence="1">
    <location>
        <begin position="71"/>
        <end position="91"/>
    </location>
</feature>
<evidence type="ECO:0000256" key="1">
    <source>
        <dbReference type="SAM" id="MobiDB-lite"/>
    </source>
</evidence>
<keyword evidence="4" id="KW-1185">Reference proteome</keyword>
<dbReference type="Gene3D" id="4.10.60.10">
    <property type="entry name" value="Zinc finger, CCHC-type"/>
    <property type="match status" value="1"/>
</dbReference>
<feature type="compositionally biased region" description="Polar residues" evidence="1">
    <location>
        <begin position="23"/>
        <end position="57"/>
    </location>
</feature>
<feature type="region of interest" description="Disordered" evidence="1">
    <location>
        <begin position="10"/>
        <end position="110"/>
    </location>
</feature>
<dbReference type="InterPro" id="IPR036875">
    <property type="entry name" value="Znf_CCHC_sf"/>
</dbReference>
<evidence type="ECO:0000313" key="4">
    <source>
        <dbReference type="Proteomes" id="UP001153737"/>
    </source>
</evidence>
<sequence>MECFICKQSGHIASNCPNPPTNILPSQTTPPVQPEQASPSTNSTNRIESNDTTSNVDPITPQENPPLADMTPSQKHGYSQLSTPSETSSLPVDTEEIKDAMPPPASSTLPTAVNKATKKKRKIGEATESNLTTYMKVCIAKSYQKTPDAFILPIENLYDFLENTFGSSDPFLEASEHTDDLIGLVSNLNLIYPDLTDRS</sequence>
<dbReference type="AlphaFoldDB" id="A0A9N9SIQ4"/>
<gene>
    <name evidence="3" type="ORF">PHAECO_LOCUS11485</name>
</gene>
<dbReference type="SMART" id="SM00343">
    <property type="entry name" value="ZnF_C2HC"/>
    <property type="match status" value="1"/>
</dbReference>
<evidence type="ECO:0000259" key="2">
    <source>
        <dbReference type="SMART" id="SM00343"/>
    </source>
</evidence>
<accession>A0A9N9SIQ4</accession>
<proteinExistence type="predicted"/>